<keyword evidence="1" id="KW-0472">Membrane</keyword>
<feature type="signal peptide" evidence="2">
    <location>
        <begin position="1"/>
        <end position="32"/>
    </location>
</feature>
<keyword evidence="1" id="KW-1133">Transmembrane helix</keyword>
<feature type="transmembrane region" description="Helical" evidence="1">
    <location>
        <begin position="170"/>
        <end position="187"/>
    </location>
</feature>
<evidence type="ECO:0000256" key="1">
    <source>
        <dbReference type="SAM" id="Phobius"/>
    </source>
</evidence>
<feature type="chain" id="PRO_5020756616" evidence="2">
    <location>
        <begin position="33"/>
        <end position="401"/>
    </location>
</feature>
<dbReference type="EMBL" id="SWCJ01000003">
    <property type="protein sequence ID" value="TKB56770.1"/>
    <property type="molecule type" value="Genomic_DNA"/>
</dbReference>
<sequence>MNTERTTQLTRWLKWLWLAMMLAIAPVTQASAADSELGSYQILLEGVPGTGGLSYHLDFYDDGTVNIEKRFNGQDHIETHQYLRDGQQLVIKPLAGGAIKDFDHANLTIIDEENIEVALNVAGSELLLLEKDVNFTLFRWHEWQAKAHILLTLVVLIALNELFRFVKWSGFAFFIGGAAFCTVFVWPNQGIVYWFKWAKIYSVVAASAFFLLMRFTPVYKYRLAKLFCVAFLAINIAEAVAQDFSMGLIPNLLNGVAGVLSIATCYYGWKGIRADDSPQKDMVWPKMTALWIIAYDVWNFAYVYLNFPASASAQLMVIIAATIPALWIKPGTWLQARAYTLAAWFMFYFTFTNFYERNLWIFPRNDTLTYSIAALSLVLNIACVVQLVNFYKNRTKEVATA</sequence>
<dbReference type="Pfam" id="PF18948">
    <property type="entry name" value="DUF5692"/>
    <property type="match status" value="1"/>
</dbReference>
<feature type="transmembrane region" description="Helical" evidence="1">
    <location>
        <begin position="193"/>
        <end position="212"/>
    </location>
</feature>
<keyword evidence="2" id="KW-0732">Signal</keyword>
<dbReference type="InterPro" id="IPR043747">
    <property type="entry name" value="DUF5692"/>
</dbReference>
<dbReference type="OrthoDB" id="7054801at2"/>
<proteinExistence type="predicted"/>
<accession>A0A4U1BT94</accession>
<keyword evidence="4" id="KW-1185">Reference proteome</keyword>
<protein>
    <submittedName>
        <fullName evidence="3">Uncharacterized protein</fullName>
    </submittedName>
</protein>
<feature type="transmembrane region" description="Helical" evidence="1">
    <location>
        <begin position="224"/>
        <end position="242"/>
    </location>
</feature>
<name>A0A4U1BT94_9GAMM</name>
<feature type="transmembrane region" description="Helical" evidence="1">
    <location>
        <begin position="248"/>
        <end position="269"/>
    </location>
</feature>
<organism evidence="3 4">
    <name type="scientific">Ferrimonas aestuarii</name>
    <dbReference type="NCBI Taxonomy" id="2569539"/>
    <lineage>
        <taxon>Bacteria</taxon>
        <taxon>Pseudomonadati</taxon>
        <taxon>Pseudomonadota</taxon>
        <taxon>Gammaproteobacteria</taxon>
        <taxon>Alteromonadales</taxon>
        <taxon>Ferrimonadaceae</taxon>
        <taxon>Ferrimonas</taxon>
    </lineage>
</organism>
<feature type="transmembrane region" description="Helical" evidence="1">
    <location>
        <begin position="336"/>
        <end position="355"/>
    </location>
</feature>
<dbReference type="AlphaFoldDB" id="A0A4U1BT94"/>
<comment type="caution">
    <text evidence="3">The sequence shown here is derived from an EMBL/GenBank/DDBJ whole genome shotgun (WGS) entry which is preliminary data.</text>
</comment>
<dbReference type="Proteomes" id="UP000305675">
    <property type="component" value="Unassembled WGS sequence"/>
</dbReference>
<evidence type="ECO:0000313" key="4">
    <source>
        <dbReference type="Proteomes" id="UP000305675"/>
    </source>
</evidence>
<reference evidence="3 4" key="1">
    <citation type="submission" date="2019-04" db="EMBL/GenBank/DDBJ databases">
        <authorList>
            <person name="Hwang J.C."/>
        </authorList>
    </citation>
    <scope>NUCLEOTIDE SEQUENCE [LARGE SCALE GENOMIC DNA]</scope>
    <source>
        <strain evidence="3 4">IMCC35002</strain>
    </source>
</reference>
<feature type="transmembrane region" description="Helical" evidence="1">
    <location>
        <begin position="311"/>
        <end position="329"/>
    </location>
</feature>
<feature type="transmembrane region" description="Helical" evidence="1">
    <location>
        <begin position="367"/>
        <end position="388"/>
    </location>
</feature>
<gene>
    <name evidence="3" type="ORF">FCL42_06460</name>
</gene>
<evidence type="ECO:0000256" key="2">
    <source>
        <dbReference type="SAM" id="SignalP"/>
    </source>
</evidence>
<evidence type="ECO:0000313" key="3">
    <source>
        <dbReference type="EMBL" id="TKB56770.1"/>
    </source>
</evidence>
<keyword evidence="1" id="KW-0812">Transmembrane</keyword>
<dbReference type="RefSeq" id="WP_136862574.1">
    <property type="nucleotide sequence ID" value="NZ_SWCJ01000003.1"/>
</dbReference>